<dbReference type="SUPFAM" id="SSF53146">
    <property type="entry name" value="Nitrogenase accessory factor-like"/>
    <property type="match status" value="1"/>
</dbReference>
<dbReference type="PANTHER" id="PTHR33937">
    <property type="entry name" value="IRON-MOLYBDENUM PROTEIN-RELATED-RELATED"/>
    <property type="match status" value="1"/>
</dbReference>
<evidence type="ECO:0000259" key="1">
    <source>
        <dbReference type="Pfam" id="PF02579"/>
    </source>
</evidence>
<dbReference type="InterPro" id="IPR036105">
    <property type="entry name" value="DiNase_FeMo-co_biosyn_sf"/>
</dbReference>
<dbReference type="eggNOG" id="COG1433">
    <property type="taxonomic scope" value="Bacteria"/>
</dbReference>
<name>M1LQQ2_9CLOT</name>
<dbReference type="Proteomes" id="UP000011728">
    <property type="component" value="Chromosome"/>
</dbReference>
<gene>
    <name evidence="2" type="primary">nifB1</name>
    <name evidence="2" type="ORF">Cspa_c14300</name>
</gene>
<dbReference type="CDD" id="cd00562">
    <property type="entry name" value="NifX_NifB"/>
    <property type="match status" value="1"/>
</dbReference>
<protein>
    <submittedName>
        <fullName evidence="2">Nitrogenase iron-molybdenum cofactor biosynthesis protein NifB</fullName>
        <ecNumber evidence="2">1.18.6.1</ecNumber>
    </submittedName>
</protein>
<dbReference type="STRING" id="36745.CLSAP_13960"/>
<evidence type="ECO:0000313" key="3">
    <source>
        <dbReference type="Proteomes" id="UP000011728"/>
    </source>
</evidence>
<dbReference type="InterPro" id="IPR003731">
    <property type="entry name" value="Di-Nase_FeMo-co_biosynth"/>
</dbReference>
<keyword evidence="2" id="KW-0560">Oxidoreductase</keyword>
<dbReference type="OrthoDB" id="280278at2"/>
<dbReference type="EMBL" id="CP004121">
    <property type="protein sequence ID" value="AGF55200.1"/>
    <property type="molecule type" value="Genomic_DNA"/>
</dbReference>
<dbReference type="PATRIC" id="fig|931276.5.peg.1388"/>
<reference evidence="2 3" key="1">
    <citation type="submission" date="2013-02" db="EMBL/GenBank/DDBJ databases">
        <title>Genome sequence of Clostridium saccharoperbutylacetonicum N1-4(HMT).</title>
        <authorList>
            <person name="Poehlein A."/>
            <person name="Daniel R."/>
        </authorList>
    </citation>
    <scope>NUCLEOTIDE SEQUENCE [LARGE SCALE GENOMIC DNA]</scope>
    <source>
        <strain evidence="3">N1-4(HMT)</strain>
    </source>
</reference>
<dbReference type="PANTHER" id="PTHR33937:SF2">
    <property type="entry name" value="DINITROGENASE IRON-MOLYBDENUM COFACTOR BIOSYNTHESIS DOMAIN-CONTAINING PROTEIN"/>
    <property type="match status" value="1"/>
</dbReference>
<sequence length="117" mass="13377">MSYKVAFASSDGKVVNQHFGRTKQFLVVEIDKDNKNYNYVEMRINEPACQEFQHTEDALKNSIELIYDCEAVFVARIGQGALAQVEARGIKGIEAPYFIEDIIDRILNSRVNILDIY</sequence>
<accession>M1LQQ2</accession>
<feature type="domain" description="Dinitrogenase iron-molybdenum cofactor biosynthesis" evidence="1">
    <location>
        <begin position="11"/>
        <end position="106"/>
    </location>
</feature>
<dbReference type="InterPro" id="IPR051840">
    <property type="entry name" value="NifX/NifY_domain"/>
</dbReference>
<dbReference type="Gene3D" id="3.30.420.130">
    <property type="entry name" value="Dinitrogenase iron-molybdenum cofactor biosynthesis domain"/>
    <property type="match status" value="1"/>
</dbReference>
<proteinExistence type="predicted"/>
<keyword evidence="3" id="KW-1185">Reference proteome</keyword>
<dbReference type="AlphaFoldDB" id="M1LQQ2"/>
<evidence type="ECO:0000313" key="2">
    <source>
        <dbReference type="EMBL" id="AGF55200.1"/>
    </source>
</evidence>
<dbReference type="Pfam" id="PF02579">
    <property type="entry name" value="Nitro_FeMo-Co"/>
    <property type="match status" value="1"/>
</dbReference>
<dbReference type="KEGG" id="csr:Cspa_c14300"/>
<dbReference type="RefSeq" id="WP_015391522.1">
    <property type="nucleotide sequence ID" value="NC_020291.1"/>
</dbReference>
<dbReference type="EC" id="1.18.6.1" evidence="2"/>
<dbReference type="HOGENOM" id="CLU_104194_3_2_9"/>
<organism evidence="2 3">
    <name type="scientific">Clostridium saccharoperbutylacetonicum N1-4(HMT)</name>
    <dbReference type="NCBI Taxonomy" id="931276"/>
    <lineage>
        <taxon>Bacteria</taxon>
        <taxon>Bacillati</taxon>
        <taxon>Bacillota</taxon>
        <taxon>Clostridia</taxon>
        <taxon>Eubacteriales</taxon>
        <taxon>Clostridiaceae</taxon>
        <taxon>Clostridium</taxon>
    </lineage>
</organism>
<dbReference type="GO" id="GO:0016163">
    <property type="term" value="F:nitrogenase activity"/>
    <property type="evidence" value="ECO:0007669"/>
    <property type="project" value="UniProtKB-EC"/>
</dbReference>